<dbReference type="AlphaFoldDB" id="A0A3N4LSQ2"/>
<proteinExistence type="predicted"/>
<evidence type="ECO:0000256" key="1">
    <source>
        <dbReference type="SAM" id="MobiDB-lite"/>
    </source>
</evidence>
<feature type="region of interest" description="Disordered" evidence="1">
    <location>
        <begin position="476"/>
        <end position="497"/>
    </location>
</feature>
<feature type="region of interest" description="Disordered" evidence="1">
    <location>
        <begin position="42"/>
        <end position="108"/>
    </location>
</feature>
<dbReference type="Proteomes" id="UP000267821">
    <property type="component" value="Unassembled WGS sequence"/>
</dbReference>
<keyword evidence="3" id="KW-1185">Reference proteome</keyword>
<evidence type="ECO:0000313" key="2">
    <source>
        <dbReference type="EMBL" id="RPB24569.1"/>
    </source>
</evidence>
<protein>
    <submittedName>
        <fullName evidence="2">Uncharacterized protein</fullName>
    </submittedName>
</protein>
<gene>
    <name evidence="2" type="ORF">L211DRAFT_848876</name>
</gene>
<feature type="region of interest" description="Disordered" evidence="1">
    <location>
        <begin position="143"/>
        <end position="163"/>
    </location>
</feature>
<sequence length="999" mass="107161">MLRRSRRQATLPHGVAREQQTEVSTCNAAGGLEQPVGTLQWHTISPMPPLRDRNAHPTHQGEGGERGIGQLLGKSQMESESRPEKQRTDDEPGPKNRNANELHPPAHDAPETAYYTVTVTNLINAGLQSQINLPQPVPARYMPTDSSNARTIVPVGPRRGWSRPPFYTKQSVNEQVGSGVQKAGTGARVGETPGNIAGEEQVRDDSSSGAFPQHPLFSTGKLEDGLAIPRPCIPFNGLPLNVRSALTIPSSLEVSSAAIPTASSLLASAAPGAVSKTRSEYGGIDVGKHQHNLASNWRAFLEPVNVGEIGQAGRMDSSISITSGQMAIPCTFSGVVKGRGRGSRSLRGGISRKPSLEDCRQISPATKAELMNTLLSGEGSSTLASADYFSRPPSRLPVAQSTATTPGVSDVGTTPAAHASSCSSSRESFHQNQPQLPVGPNPPVLSTLVPENIQASIGTNSRAIIQVLVHAHNSSLRASAHPEGQGRGKAKKDKGKGVEYLVRASESTSESYSSASQGSAIVPTGGIRQNQTQTEALAHAHLAIVDRGSHGFSSVDPLTGMRMPINQSSGNQTTVMSNYSYSNSQPAAYADLWHVQQVPHIESIDGSTGARSYQTLPVGEIYNILYESQRSHPHPRPLEIRPSNLPVLNQFDANGPPPVETPSSAWQRTPGGRGLHLPLLHGRLPTRGFSIPMQQYSENLATADSSTSIDNYATSLALNGSWDPHLNSDPQGLQLSTIPPEQDNNYHLWPNVDFEQMYDEQLARSGNPEISAINPDLEILRQPRAAQLAQSGWAFPANTQTSTALPVYNTVQDYYSMSGSNLNADQGHQRQSPLAHLARPPEGTLWGYSRTTNYVLLDSSIQEDPSFVHWRRLGTQCHACVRLRPPEHVNPNAGDSGASNQNMDLSSTSLNVWFPGPTGVSPGDFLDNASEFQWNPAWQVNAPVATTSTIAGFPWNPTASATGPHATSRPGSTGVTASINDKAIATENLRGFRVIWPRR</sequence>
<feature type="compositionally biased region" description="Basic and acidic residues" evidence="1">
    <location>
        <begin position="77"/>
        <end position="108"/>
    </location>
</feature>
<feature type="region of interest" description="Disordered" evidence="1">
    <location>
        <begin position="956"/>
        <end position="975"/>
    </location>
</feature>
<dbReference type="InParanoid" id="A0A3N4LSQ2"/>
<dbReference type="EMBL" id="ML121541">
    <property type="protein sequence ID" value="RPB24569.1"/>
    <property type="molecule type" value="Genomic_DNA"/>
</dbReference>
<feature type="region of interest" description="Disordered" evidence="1">
    <location>
        <begin position="393"/>
        <end position="441"/>
    </location>
</feature>
<dbReference type="OrthoDB" id="5387102at2759"/>
<evidence type="ECO:0000313" key="3">
    <source>
        <dbReference type="Proteomes" id="UP000267821"/>
    </source>
</evidence>
<name>A0A3N4LSQ2_9PEZI</name>
<feature type="region of interest" description="Disordered" evidence="1">
    <location>
        <begin position="176"/>
        <end position="195"/>
    </location>
</feature>
<feature type="region of interest" description="Disordered" evidence="1">
    <location>
        <begin position="1"/>
        <end position="22"/>
    </location>
</feature>
<reference evidence="2 3" key="1">
    <citation type="journal article" date="2018" name="Nat. Ecol. Evol.">
        <title>Pezizomycetes genomes reveal the molecular basis of ectomycorrhizal truffle lifestyle.</title>
        <authorList>
            <person name="Murat C."/>
            <person name="Payen T."/>
            <person name="Noel B."/>
            <person name="Kuo A."/>
            <person name="Morin E."/>
            <person name="Chen J."/>
            <person name="Kohler A."/>
            <person name="Krizsan K."/>
            <person name="Balestrini R."/>
            <person name="Da Silva C."/>
            <person name="Montanini B."/>
            <person name="Hainaut M."/>
            <person name="Levati E."/>
            <person name="Barry K.W."/>
            <person name="Belfiori B."/>
            <person name="Cichocki N."/>
            <person name="Clum A."/>
            <person name="Dockter R.B."/>
            <person name="Fauchery L."/>
            <person name="Guy J."/>
            <person name="Iotti M."/>
            <person name="Le Tacon F."/>
            <person name="Lindquist E.A."/>
            <person name="Lipzen A."/>
            <person name="Malagnac F."/>
            <person name="Mello A."/>
            <person name="Molinier V."/>
            <person name="Miyauchi S."/>
            <person name="Poulain J."/>
            <person name="Riccioni C."/>
            <person name="Rubini A."/>
            <person name="Sitrit Y."/>
            <person name="Splivallo R."/>
            <person name="Traeger S."/>
            <person name="Wang M."/>
            <person name="Zifcakova L."/>
            <person name="Wipf D."/>
            <person name="Zambonelli A."/>
            <person name="Paolocci F."/>
            <person name="Nowrousian M."/>
            <person name="Ottonello S."/>
            <person name="Baldrian P."/>
            <person name="Spatafora J.W."/>
            <person name="Henrissat B."/>
            <person name="Nagy L.G."/>
            <person name="Aury J.M."/>
            <person name="Wincker P."/>
            <person name="Grigoriev I.V."/>
            <person name="Bonfante P."/>
            <person name="Martin F.M."/>
        </authorList>
    </citation>
    <scope>NUCLEOTIDE SEQUENCE [LARGE SCALE GENOMIC DNA]</scope>
    <source>
        <strain evidence="2 3">ATCC MYA-4762</strain>
    </source>
</reference>
<organism evidence="2 3">
    <name type="scientific">Terfezia boudieri ATCC MYA-4762</name>
    <dbReference type="NCBI Taxonomy" id="1051890"/>
    <lineage>
        <taxon>Eukaryota</taxon>
        <taxon>Fungi</taxon>
        <taxon>Dikarya</taxon>
        <taxon>Ascomycota</taxon>
        <taxon>Pezizomycotina</taxon>
        <taxon>Pezizomycetes</taxon>
        <taxon>Pezizales</taxon>
        <taxon>Pezizaceae</taxon>
        <taxon>Terfezia</taxon>
    </lineage>
</organism>
<accession>A0A3N4LSQ2</accession>